<dbReference type="InterPro" id="IPR051258">
    <property type="entry name" value="Diverse_Substrate_Transporter"/>
</dbReference>
<dbReference type="PANTHER" id="PTHR42920:SF5">
    <property type="entry name" value="EAMA DOMAIN-CONTAINING PROTEIN"/>
    <property type="match status" value="1"/>
</dbReference>
<feature type="transmembrane region" description="Helical" evidence="7">
    <location>
        <begin position="6"/>
        <end position="23"/>
    </location>
</feature>
<evidence type="ECO:0000256" key="1">
    <source>
        <dbReference type="ARBA" id="ARBA00004651"/>
    </source>
</evidence>
<evidence type="ECO:0000256" key="4">
    <source>
        <dbReference type="ARBA" id="ARBA00022692"/>
    </source>
</evidence>
<dbReference type="Pfam" id="PF00892">
    <property type="entry name" value="EamA"/>
    <property type="match status" value="1"/>
</dbReference>
<dbReference type="PANTHER" id="PTHR42920">
    <property type="entry name" value="OS03G0707200 PROTEIN-RELATED"/>
    <property type="match status" value="1"/>
</dbReference>
<comment type="caution">
    <text evidence="9">The sequence shown here is derived from an EMBL/GenBank/DDBJ whole genome shotgun (WGS) entry which is preliminary data.</text>
</comment>
<feature type="transmembrane region" description="Helical" evidence="7">
    <location>
        <begin position="64"/>
        <end position="82"/>
    </location>
</feature>
<protein>
    <submittedName>
        <fullName evidence="9">DMT family transporter</fullName>
    </submittedName>
</protein>
<sequence length="142" mass="15009">MHALGLLIAGMSALSYAALIVVNKKIIYTGGMQTASIELDVAAIVTCVYVFWISSIPSIMENDIPYLVTIGVVNTGLAYFLYFSGLQKLSGQSVALLSYLDPVSALCFSAFLLNAVMTPLQLCGAALIIGGAILGEWIDHSS</sequence>
<dbReference type="Proteomes" id="UP001285244">
    <property type="component" value="Unassembled WGS sequence"/>
</dbReference>
<evidence type="ECO:0000256" key="3">
    <source>
        <dbReference type="ARBA" id="ARBA00022475"/>
    </source>
</evidence>
<feature type="domain" description="EamA" evidence="8">
    <location>
        <begin position="4"/>
        <end position="134"/>
    </location>
</feature>
<dbReference type="EMBL" id="JALBUS010000005">
    <property type="protein sequence ID" value="MDX8417101.1"/>
    <property type="molecule type" value="Genomic_DNA"/>
</dbReference>
<proteinExistence type="inferred from homology"/>
<keyword evidence="6 7" id="KW-0472">Membrane</keyword>
<dbReference type="SUPFAM" id="SSF103481">
    <property type="entry name" value="Multidrug resistance efflux transporter EmrE"/>
    <property type="match status" value="1"/>
</dbReference>
<dbReference type="RefSeq" id="WP_320325401.1">
    <property type="nucleotide sequence ID" value="NZ_JALBUS010000005.1"/>
</dbReference>
<name>A0ABU4WM13_9FIRM</name>
<evidence type="ECO:0000259" key="8">
    <source>
        <dbReference type="Pfam" id="PF00892"/>
    </source>
</evidence>
<evidence type="ECO:0000256" key="6">
    <source>
        <dbReference type="ARBA" id="ARBA00023136"/>
    </source>
</evidence>
<organism evidence="9 10">
    <name type="scientific">Absicoccus intestinalis</name>
    <dbReference type="NCBI Taxonomy" id="2926319"/>
    <lineage>
        <taxon>Bacteria</taxon>
        <taxon>Bacillati</taxon>
        <taxon>Bacillota</taxon>
        <taxon>Erysipelotrichia</taxon>
        <taxon>Erysipelotrichales</taxon>
        <taxon>Erysipelotrichaceae</taxon>
        <taxon>Absicoccus</taxon>
    </lineage>
</organism>
<feature type="transmembrane region" description="Helical" evidence="7">
    <location>
        <begin position="119"/>
        <end position="138"/>
    </location>
</feature>
<accession>A0ABU4WM13</accession>
<reference evidence="9 10" key="1">
    <citation type="submission" date="2022-03" db="EMBL/GenBank/DDBJ databases">
        <title>Novel taxa within the pig intestine.</title>
        <authorList>
            <person name="Wylensek D."/>
            <person name="Bishof K."/>
            <person name="Afrizal A."/>
            <person name="Clavel T."/>
        </authorList>
    </citation>
    <scope>NUCLEOTIDE SEQUENCE [LARGE SCALE GENOMIC DNA]</scope>
    <source>
        <strain evidence="9 10">Cla-KB-P134</strain>
    </source>
</reference>
<gene>
    <name evidence="9" type="ORF">MOZ64_04505</name>
</gene>
<evidence type="ECO:0000256" key="7">
    <source>
        <dbReference type="SAM" id="Phobius"/>
    </source>
</evidence>
<feature type="transmembrane region" description="Helical" evidence="7">
    <location>
        <begin position="94"/>
        <end position="113"/>
    </location>
</feature>
<keyword evidence="4 7" id="KW-0812">Transmembrane</keyword>
<keyword evidence="5 7" id="KW-1133">Transmembrane helix</keyword>
<evidence type="ECO:0000313" key="9">
    <source>
        <dbReference type="EMBL" id="MDX8417101.1"/>
    </source>
</evidence>
<evidence type="ECO:0000313" key="10">
    <source>
        <dbReference type="Proteomes" id="UP001285244"/>
    </source>
</evidence>
<feature type="transmembrane region" description="Helical" evidence="7">
    <location>
        <begin position="35"/>
        <end position="52"/>
    </location>
</feature>
<evidence type="ECO:0000256" key="2">
    <source>
        <dbReference type="ARBA" id="ARBA00007362"/>
    </source>
</evidence>
<evidence type="ECO:0000256" key="5">
    <source>
        <dbReference type="ARBA" id="ARBA00022989"/>
    </source>
</evidence>
<dbReference type="InterPro" id="IPR000620">
    <property type="entry name" value="EamA_dom"/>
</dbReference>
<keyword evidence="3" id="KW-1003">Cell membrane</keyword>
<keyword evidence="10" id="KW-1185">Reference proteome</keyword>
<comment type="subcellular location">
    <subcellularLocation>
        <location evidence="1">Cell membrane</location>
        <topology evidence="1">Multi-pass membrane protein</topology>
    </subcellularLocation>
</comment>
<comment type="similarity">
    <text evidence="2">Belongs to the EamA transporter family.</text>
</comment>
<dbReference type="InterPro" id="IPR037185">
    <property type="entry name" value="EmrE-like"/>
</dbReference>